<evidence type="ECO:0008006" key="4">
    <source>
        <dbReference type="Google" id="ProtNLM"/>
    </source>
</evidence>
<dbReference type="Gene3D" id="3.10.450.50">
    <property type="match status" value="1"/>
</dbReference>
<evidence type="ECO:0000256" key="1">
    <source>
        <dbReference type="SAM" id="SignalP"/>
    </source>
</evidence>
<feature type="signal peptide" evidence="1">
    <location>
        <begin position="1"/>
        <end position="16"/>
    </location>
</feature>
<protein>
    <recommendedName>
        <fullName evidence="4">DUF4440 domain-containing protein</fullName>
    </recommendedName>
</protein>
<proteinExistence type="predicted"/>
<name>A0A271J4I2_9BACT</name>
<dbReference type="EMBL" id="MQWD01000001">
    <property type="protein sequence ID" value="PAP78197.1"/>
    <property type="molecule type" value="Genomic_DNA"/>
</dbReference>
<dbReference type="AlphaFoldDB" id="A0A271J4I2"/>
<dbReference type="SUPFAM" id="SSF54427">
    <property type="entry name" value="NTF2-like"/>
    <property type="match status" value="1"/>
</dbReference>
<dbReference type="InterPro" id="IPR032710">
    <property type="entry name" value="NTF2-like_dom_sf"/>
</dbReference>
<comment type="caution">
    <text evidence="2">The sequence shown here is derived from an EMBL/GenBank/DDBJ whole genome shotgun (WGS) entry which is preliminary data.</text>
</comment>
<keyword evidence="1" id="KW-0732">Signal</keyword>
<organism evidence="2 3">
    <name type="scientific">Rubrivirga marina</name>
    <dbReference type="NCBI Taxonomy" id="1196024"/>
    <lineage>
        <taxon>Bacteria</taxon>
        <taxon>Pseudomonadati</taxon>
        <taxon>Rhodothermota</taxon>
        <taxon>Rhodothermia</taxon>
        <taxon>Rhodothermales</taxon>
        <taxon>Rubricoccaceae</taxon>
        <taxon>Rubrivirga</taxon>
    </lineage>
</organism>
<sequence>MRHALLLAVLAAPALAQIPAPVASDYEAVERTVGYYLDGGTQGDFELLARAFHPDATMRWVADGEMRDVNAVDFFREGMRNAQPSDRATRVVDVTVTGDAATATLEIEYPTFTFVDHMTLLKLDGEWLIVSKAFTRRPHAHDAG</sequence>
<dbReference type="InterPro" id="IPR039437">
    <property type="entry name" value="FrzH/put_lumazine-bd"/>
</dbReference>
<gene>
    <name evidence="2" type="ORF">BSZ37_18065</name>
</gene>
<evidence type="ECO:0000313" key="2">
    <source>
        <dbReference type="EMBL" id="PAP78197.1"/>
    </source>
</evidence>
<dbReference type="Proteomes" id="UP000216339">
    <property type="component" value="Unassembled WGS sequence"/>
</dbReference>
<evidence type="ECO:0000313" key="3">
    <source>
        <dbReference type="Proteomes" id="UP000216339"/>
    </source>
</evidence>
<dbReference type="Pfam" id="PF12893">
    <property type="entry name" value="Lumazine_bd_2"/>
    <property type="match status" value="1"/>
</dbReference>
<dbReference type="RefSeq" id="WP_095511880.1">
    <property type="nucleotide sequence ID" value="NZ_MQWD01000001.1"/>
</dbReference>
<reference evidence="2 3" key="1">
    <citation type="submission" date="2016-11" db="EMBL/GenBank/DDBJ databases">
        <title>Study of marine rhodopsin-containing bacteria.</title>
        <authorList>
            <person name="Yoshizawa S."/>
            <person name="Kumagai Y."/>
            <person name="Kogure K."/>
        </authorList>
    </citation>
    <scope>NUCLEOTIDE SEQUENCE [LARGE SCALE GENOMIC DNA]</scope>
    <source>
        <strain evidence="2 3">SAORIC-28</strain>
    </source>
</reference>
<keyword evidence="3" id="KW-1185">Reference proteome</keyword>
<dbReference type="OrthoDB" id="9801077at2"/>
<feature type="chain" id="PRO_5012334519" description="DUF4440 domain-containing protein" evidence="1">
    <location>
        <begin position="17"/>
        <end position="144"/>
    </location>
</feature>
<accession>A0A271J4I2</accession>